<evidence type="ECO:0000256" key="6">
    <source>
        <dbReference type="ARBA" id="ARBA00022840"/>
    </source>
</evidence>
<reference evidence="13" key="2">
    <citation type="submission" date="2018-12" db="UniProtKB">
        <authorList>
            <consortium name="WormBaseParasite"/>
        </authorList>
    </citation>
    <scope>IDENTIFICATION</scope>
    <source>
        <strain evidence="13">Puerto Rican</strain>
    </source>
</reference>
<feature type="region of interest" description="Disordered" evidence="10">
    <location>
        <begin position="149"/>
        <end position="168"/>
    </location>
</feature>
<dbReference type="PROSITE" id="PS00108">
    <property type="entry name" value="PROTEIN_KINASE_ST"/>
    <property type="match status" value="1"/>
</dbReference>
<dbReference type="EC" id="2.7.11.1" evidence="1"/>
<feature type="compositionally biased region" description="Polar residues" evidence="10">
    <location>
        <begin position="1058"/>
        <end position="1077"/>
    </location>
</feature>
<evidence type="ECO:0000313" key="13">
    <source>
        <dbReference type="WBParaSite" id="Smp_057360.1"/>
    </source>
</evidence>
<name>A0A3Q0KGB6_SCHMA</name>
<evidence type="ECO:0000256" key="10">
    <source>
        <dbReference type="SAM" id="MobiDB-lite"/>
    </source>
</evidence>
<dbReference type="FunFam" id="3.30.200.20:FF:000003">
    <property type="entry name" value="Non-specific serine/threonine protein kinase"/>
    <property type="match status" value="1"/>
</dbReference>
<feature type="domain" description="Protein kinase" evidence="11">
    <location>
        <begin position="406"/>
        <end position="657"/>
    </location>
</feature>
<feature type="compositionally biased region" description="Low complexity" evidence="10">
    <location>
        <begin position="1444"/>
        <end position="1473"/>
    </location>
</feature>
<evidence type="ECO:0000256" key="9">
    <source>
        <dbReference type="PROSITE-ProRule" id="PRU10141"/>
    </source>
</evidence>
<proteinExistence type="predicted"/>
<dbReference type="PANTHER" id="PTHR24346">
    <property type="entry name" value="MAP/MICROTUBULE AFFINITY-REGULATING KINASE"/>
    <property type="match status" value="1"/>
</dbReference>
<evidence type="ECO:0000256" key="3">
    <source>
        <dbReference type="ARBA" id="ARBA00022679"/>
    </source>
</evidence>
<keyword evidence="6 9" id="KW-0067">ATP-binding</keyword>
<dbReference type="GO" id="GO:0050321">
    <property type="term" value="F:tau-protein kinase activity"/>
    <property type="evidence" value="ECO:0007669"/>
    <property type="project" value="TreeGrafter"/>
</dbReference>
<feature type="region of interest" description="Disordered" evidence="10">
    <location>
        <begin position="964"/>
        <end position="997"/>
    </location>
</feature>
<feature type="compositionally biased region" description="Polar residues" evidence="10">
    <location>
        <begin position="318"/>
        <end position="332"/>
    </location>
</feature>
<dbReference type="STRING" id="6183.A0A3Q0KGB6"/>
<feature type="compositionally biased region" description="Polar residues" evidence="10">
    <location>
        <begin position="2350"/>
        <end position="2364"/>
    </location>
</feature>
<dbReference type="WBParaSite" id="Smp_057360.1">
    <property type="protein sequence ID" value="Smp_057360.1"/>
    <property type="gene ID" value="Smp_057360"/>
</dbReference>
<feature type="region of interest" description="Disordered" evidence="10">
    <location>
        <begin position="1"/>
        <end position="23"/>
    </location>
</feature>
<dbReference type="SUPFAM" id="SSF56112">
    <property type="entry name" value="Protein kinase-like (PK-like)"/>
    <property type="match status" value="1"/>
</dbReference>
<dbReference type="AlphaFoldDB" id="A0A3Q0KGB6"/>
<feature type="region of interest" description="Disordered" evidence="10">
    <location>
        <begin position="47"/>
        <end position="136"/>
    </location>
</feature>
<feature type="region of interest" description="Disordered" evidence="10">
    <location>
        <begin position="1009"/>
        <end position="1077"/>
    </location>
</feature>
<dbReference type="GO" id="GO:0005737">
    <property type="term" value="C:cytoplasm"/>
    <property type="evidence" value="ECO:0007669"/>
    <property type="project" value="TreeGrafter"/>
</dbReference>
<dbReference type="Gene3D" id="1.10.510.10">
    <property type="entry name" value="Transferase(Phosphotransferase) domain 1"/>
    <property type="match status" value="1"/>
</dbReference>
<evidence type="ECO:0000256" key="2">
    <source>
        <dbReference type="ARBA" id="ARBA00022527"/>
    </source>
</evidence>
<organism evidence="12 13">
    <name type="scientific">Schistosoma mansoni</name>
    <name type="common">Blood fluke</name>
    <dbReference type="NCBI Taxonomy" id="6183"/>
    <lineage>
        <taxon>Eukaryota</taxon>
        <taxon>Metazoa</taxon>
        <taxon>Spiralia</taxon>
        <taxon>Lophotrochozoa</taxon>
        <taxon>Platyhelminthes</taxon>
        <taxon>Trematoda</taxon>
        <taxon>Digenea</taxon>
        <taxon>Strigeidida</taxon>
        <taxon>Schistosomatoidea</taxon>
        <taxon>Schistosomatidae</taxon>
        <taxon>Schistosoma</taxon>
    </lineage>
</organism>
<evidence type="ECO:0000256" key="1">
    <source>
        <dbReference type="ARBA" id="ARBA00012513"/>
    </source>
</evidence>
<feature type="binding site" evidence="9">
    <location>
        <position position="435"/>
    </location>
    <ligand>
        <name>ATP</name>
        <dbReference type="ChEBI" id="CHEBI:30616"/>
    </ligand>
</feature>
<dbReference type="Pfam" id="PF00069">
    <property type="entry name" value="Pkinase"/>
    <property type="match status" value="1"/>
</dbReference>
<keyword evidence="2" id="KW-0723">Serine/threonine-protein kinase</keyword>
<dbReference type="InterPro" id="IPR011009">
    <property type="entry name" value="Kinase-like_dom_sf"/>
</dbReference>
<reference evidence="12" key="1">
    <citation type="journal article" date="2012" name="PLoS Negl. Trop. Dis.">
        <title>A systematically improved high quality genome and transcriptome of the human blood fluke Schistosoma mansoni.</title>
        <authorList>
            <person name="Protasio A.V."/>
            <person name="Tsai I.J."/>
            <person name="Babbage A."/>
            <person name="Nichol S."/>
            <person name="Hunt M."/>
            <person name="Aslett M.A."/>
            <person name="De Silva N."/>
            <person name="Velarde G.S."/>
            <person name="Anderson T.J."/>
            <person name="Clark R.C."/>
            <person name="Davidson C."/>
            <person name="Dillon G.P."/>
            <person name="Holroyd N.E."/>
            <person name="LoVerde P.T."/>
            <person name="Lloyd C."/>
            <person name="McQuillan J."/>
            <person name="Oliveira G."/>
            <person name="Otto T.D."/>
            <person name="Parker-Manuel S.J."/>
            <person name="Quail M.A."/>
            <person name="Wilson R.A."/>
            <person name="Zerlotini A."/>
            <person name="Dunne D.W."/>
            <person name="Berriman M."/>
        </authorList>
    </citation>
    <scope>NUCLEOTIDE SEQUENCE [LARGE SCALE GENOMIC DNA]</scope>
    <source>
        <strain evidence="12">Puerto Rican</strain>
    </source>
</reference>
<dbReference type="Proteomes" id="UP000008854">
    <property type="component" value="Unassembled WGS sequence"/>
</dbReference>
<dbReference type="GO" id="GO:0035556">
    <property type="term" value="P:intracellular signal transduction"/>
    <property type="evidence" value="ECO:0007669"/>
    <property type="project" value="TreeGrafter"/>
</dbReference>
<evidence type="ECO:0000256" key="4">
    <source>
        <dbReference type="ARBA" id="ARBA00022741"/>
    </source>
</evidence>
<feature type="compositionally biased region" description="Polar residues" evidence="10">
    <location>
        <begin position="1419"/>
        <end position="1434"/>
    </location>
</feature>
<evidence type="ECO:0000256" key="7">
    <source>
        <dbReference type="ARBA" id="ARBA00047899"/>
    </source>
</evidence>
<comment type="catalytic activity">
    <reaction evidence="7">
        <text>L-threonyl-[protein] + ATP = O-phospho-L-threonyl-[protein] + ADP + H(+)</text>
        <dbReference type="Rhea" id="RHEA:46608"/>
        <dbReference type="Rhea" id="RHEA-COMP:11060"/>
        <dbReference type="Rhea" id="RHEA-COMP:11605"/>
        <dbReference type="ChEBI" id="CHEBI:15378"/>
        <dbReference type="ChEBI" id="CHEBI:30013"/>
        <dbReference type="ChEBI" id="CHEBI:30616"/>
        <dbReference type="ChEBI" id="CHEBI:61977"/>
        <dbReference type="ChEBI" id="CHEBI:456216"/>
        <dbReference type="EC" id="2.7.11.1"/>
    </reaction>
</comment>
<dbReference type="SMART" id="SM00220">
    <property type="entry name" value="S_TKc"/>
    <property type="match status" value="1"/>
</dbReference>
<dbReference type="InParanoid" id="A0A3Q0KGB6"/>
<dbReference type="PROSITE" id="PS00107">
    <property type="entry name" value="PROTEIN_KINASE_ATP"/>
    <property type="match status" value="1"/>
</dbReference>
<evidence type="ECO:0000259" key="11">
    <source>
        <dbReference type="PROSITE" id="PS50011"/>
    </source>
</evidence>
<dbReference type="InterPro" id="IPR017441">
    <property type="entry name" value="Protein_kinase_ATP_BS"/>
</dbReference>
<feature type="compositionally biased region" description="Low complexity" evidence="10">
    <location>
        <begin position="1024"/>
        <end position="1041"/>
    </location>
</feature>
<feature type="compositionally biased region" description="Acidic residues" evidence="10">
    <location>
        <begin position="2122"/>
        <end position="2138"/>
    </location>
</feature>
<keyword evidence="4 9" id="KW-0547">Nucleotide-binding</keyword>
<feature type="region of interest" description="Disordered" evidence="10">
    <location>
        <begin position="1356"/>
        <end position="1473"/>
    </location>
</feature>
<dbReference type="PROSITE" id="PS50011">
    <property type="entry name" value="PROTEIN_KINASE_DOM"/>
    <property type="match status" value="1"/>
</dbReference>
<evidence type="ECO:0000256" key="5">
    <source>
        <dbReference type="ARBA" id="ARBA00022777"/>
    </source>
</evidence>
<feature type="compositionally biased region" description="Polar residues" evidence="10">
    <location>
        <begin position="1398"/>
        <end position="1411"/>
    </location>
</feature>
<protein>
    <recommendedName>
        <fullName evidence="1">non-specific serine/threonine protein kinase</fullName>
        <ecNumber evidence="1">2.7.11.1</ecNumber>
    </recommendedName>
</protein>
<dbReference type="GO" id="GO:0005524">
    <property type="term" value="F:ATP binding"/>
    <property type="evidence" value="ECO:0007669"/>
    <property type="project" value="UniProtKB-UniRule"/>
</dbReference>
<dbReference type="FunFam" id="1.10.510.10:FF:000571">
    <property type="entry name" value="Maternal embryonic leucine zipper kinase"/>
    <property type="match status" value="1"/>
</dbReference>
<evidence type="ECO:0000256" key="8">
    <source>
        <dbReference type="ARBA" id="ARBA00048679"/>
    </source>
</evidence>
<feature type="region of interest" description="Disordered" evidence="10">
    <location>
        <begin position="2344"/>
        <end position="2364"/>
    </location>
</feature>
<accession>A0A3Q0KGB6</accession>
<sequence>MANNEAENGGLQKRRHPAQLFRQMGQDEVAFPQTSCSEREECNLKVPVSTNHSHLTTKPDSHAPSDVQTVTESIDKPISHSPVAAVKPHYGNHPHFPPPQDSRASSSTGSATTGGTSVDSKSSGGKNGSSGSDKSRLACSSAFNKGTICGSSASSSTEETEAREKRFGSVDLHPLPSVALTAIMNQAIRRSLYAESSVQNAEQLQYATLLAAHKNYGDSSVPNDVKMNTTPVPTPKNDFVNLLSRTPAHANINSVPPSVHSTSIKTDLSNFSQNLPLQIIPHNLWPRLICPIHGDNLLAQFSQTLCKRKNDISETDSEQQMSNFPVLSTKNEQSLMNITSSSTLEESKQDYNNNHSSKQAINATITAPVPGTSVYGMPTIGYSNNVSESNNNNTVQPNGPQRIGPYYLGPTLGRGNFAVVKLGKHSQLSVKVAIKIMNKDLIGSKNLGKVSRELEAMKRCQHPHIIRLYHVMETESNIFMVTEYASKGEVFDHISLSHAFTEKEARELFWQIVCAIEFCHASGIVHRDLKAENLLLDADFKIKVADFGFCNFFQNDQLLSTHCGSPQYAAPELFKGEPYDGTLADVWSLGVILYILVCGSFPFPGESLGDIRTQVLRGLVRFPFYLSTSCEQVIRCMLQVDPIRRYKLRQVTTTAWMQESPNVEHYKSLMNKYQKQAKERQFEVLFRHQHPEHSKIAKEEVLERVERKLDIGVVKALSREAGLDEEQIRQSTIQRKYDRYHAAYELLKEKIKIFYHNPILRNFVNDEAKKQAGKFSKLTTTQRPAWQPTSDVLGGCDMSEEQVNTNVLSITTSTTQPTAMLSALDETMLEEQTPPSDIIMSSDSSDVSDVMMKDTSLSCSSVHTTTSTTMSTVFITSSNLEKTENSCTYNKQNTTDSTTKEDFSESSLREWKCATQPKNTELNAAICILKADEDEILSNFGIDPGSINKSFSNSIRRHTLQFTTSLFRKPSNQRDNPDNILTNNDDNDDVNNHQSDTSFTTINSMSIKNSNAKAKQSHELTDVNNNNKSSSPDDNNCSNSKTNGNSVKRTTVRRFPRQITQPHSNRLQYSQTSPDNSDQMLLTRLDWLPNTWETTQSSYQKSHLLQSSRPYLNKINKQNEQTLTSLELGQEAATTKLPSMKRDTNTIEATTGDDEEEGEQDDVSILIDQENILSEEISQSIQLTEDIPSVADCNVTVMDKPNMVSGRSDMFLLKAECLNAVECPYESTSKSQLIPSQYTNPQTPLCDPLQLDRIPEQISIDMNTETNEKVNNTTHVSIEKPTLLEDPCWSTVRISGGVDEDEDDNSCDPTVGVLRTLLPQLNLPANLPAMIHQPVACFTVKDPNLLAPPEFMTPYSSSFPRRSSDGAADLQPLHRPVITVGGSYPEQANYRKEDSGAGSENSSLAVINTVHNPKPSPIEGTTTSVKNSDWVQTSRPKHDDSENSKPLSSSSSVQPQQSCQQQQLPESRSRSLAAQQRSLFSALHSQRRRLPLGLWWKLTHKKFNQTGENLKSELWDRQFIRHQKRFSLPVNCGPVRQQSGTVKTELQCRCHQPLTSELLQEIQQKLHDTSWIQKLPSLQTSNVQCITSENKFNIEEIPEIYRRGSEASQMSAWEQRLRQYNDLYDPGAPAQVTSSFHQAVAEIEADEDKEEEKLGSNYPFFTFQYTDDTSVSNTGLITTKCRDGSSNNETIDTVTATTNTNTPQFVQYKTQQYLSSSVIDDNSLNSISNEKYDSHISASSVSPISQSGIELTDLKTELHNLEAERSGVHSSFTGGTFLSSVESSRSVDDNKIHKSNESTHLPEFILSSETSNIPSFLSDCAINMQQSALPIKYTLIPNEQSPSTSSYTHWSSSDFDNKTHRRASSVIDNPVTLNYLIPPNRDICEISKENIRRHRHSVSEMVEDKKDFKFNYEFCSSAGSDVFNVSSEFHQPTINVDLSPNLESTEAQLHDEMSIKPLSSFPMVTTPTNVNMNNTGIGQRLFERLHPERPNYLHILQHSGGSSDRRLSPDFLRSPRKKIYQEWLPKLTELSHKAFDVARNKMNKVRATTNSQSLVYNLIHSDILHPSTQCYTSNKANSMHKDKRNSECCLNDIINKSQIGQNSTTAGGISHEKDEKVNPVDVDPDPELDPDIDEEEDDEKDCALAPLQTHIINANNPSTHHSSRPRHRIMNQGIGQNLTYPQQVMPFFHGNLLNPTMIQQQNQNTLISQLPTGTAGINSYRLQDLVDFSNPQALPAAAAAASLLLFRSSDDDEDLAAIDRVNQRLALSRLTGNFTDTNQLINDYPNLLGPTLPHQTLTPQPQSLLPPTIQPIRSLPITQSTIQTQFSHSTTMNETLLNRQNNILHHDPHNYSQSSTISTNPQSITDIDDIHAPIKSQASGSYETASKYNQK</sequence>
<keyword evidence="5" id="KW-0418">Kinase</keyword>
<feature type="compositionally biased region" description="Low complexity" evidence="10">
    <location>
        <begin position="104"/>
        <end position="132"/>
    </location>
</feature>
<feature type="region of interest" description="Disordered" evidence="10">
    <location>
        <begin position="2100"/>
        <end position="2138"/>
    </location>
</feature>
<dbReference type="InterPro" id="IPR000719">
    <property type="entry name" value="Prot_kinase_dom"/>
</dbReference>
<keyword evidence="3" id="KW-0808">Transferase</keyword>
<dbReference type="PANTHER" id="PTHR24346:SF82">
    <property type="entry name" value="KP78A-RELATED"/>
    <property type="match status" value="1"/>
</dbReference>
<comment type="catalytic activity">
    <reaction evidence="8">
        <text>L-seryl-[protein] + ATP = O-phospho-L-seryl-[protein] + ADP + H(+)</text>
        <dbReference type="Rhea" id="RHEA:17989"/>
        <dbReference type="Rhea" id="RHEA-COMP:9863"/>
        <dbReference type="Rhea" id="RHEA-COMP:11604"/>
        <dbReference type="ChEBI" id="CHEBI:15378"/>
        <dbReference type="ChEBI" id="CHEBI:29999"/>
        <dbReference type="ChEBI" id="CHEBI:30616"/>
        <dbReference type="ChEBI" id="CHEBI:83421"/>
        <dbReference type="ChEBI" id="CHEBI:456216"/>
        <dbReference type="EC" id="2.7.11.1"/>
    </reaction>
</comment>
<dbReference type="GO" id="GO:0000226">
    <property type="term" value="P:microtubule cytoskeleton organization"/>
    <property type="evidence" value="ECO:0007669"/>
    <property type="project" value="TreeGrafter"/>
</dbReference>
<keyword evidence="12" id="KW-1185">Reference proteome</keyword>
<feature type="region of interest" description="Disordered" evidence="10">
    <location>
        <begin position="312"/>
        <end position="332"/>
    </location>
</feature>
<dbReference type="InterPro" id="IPR008271">
    <property type="entry name" value="Ser/Thr_kinase_AS"/>
</dbReference>
<evidence type="ECO:0000313" key="12">
    <source>
        <dbReference type="Proteomes" id="UP000008854"/>
    </source>
</evidence>